<sequence>MNKTADCKIIIVDNDDASTKLLNDILSDYHYKIDNVSN</sequence>
<comment type="caution">
    <text evidence="1">The sequence shown here is derived from an EMBL/GenBank/DDBJ whole genome shotgun (WGS) entry which is preliminary data.</text>
</comment>
<organism evidence="1">
    <name type="scientific">marine sediment metagenome</name>
    <dbReference type="NCBI Taxonomy" id="412755"/>
    <lineage>
        <taxon>unclassified sequences</taxon>
        <taxon>metagenomes</taxon>
        <taxon>ecological metagenomes</taxon>
    </lineage>
</organism>
<dbReference type="AlphaFoldDB" id="X1PJG7"/>
<accession>X1PJG7</accession>
<feature type="non-terminal residue" evidence="1">
    <location>
        <position position="38"/>
    </location>
</feature>
<proteinExistence type="predicted"/>
<name>X1PJG7_9ZZZZ</name>
<gene>
    <name evidence="1" type="ORF">S06H3_46659</name>
</gene>
<protein>
    <submittedName>
        <fullName evidence="1">Uncharacterized protein</fullName>
    </submittedName>
</protein>
<dbReference type="EMBL" id="BARV01029235">
    <property type="protein sequence ID" value="GAI42671.1"/>
    <property type="molecule type" value="Genomic_DNA"/>
</dbReference>
<evidence type="ECO:0000313" key="1">
    <source>
        <dbReference type="EMBL" id="GAI42671.1"/>
    </source>
</evidence>
<reference evidence="1" key="1">
    <citation type="journal article" date="2014" name="Front. Microbiol.">
        <title>High frequency of phylogenetically diverse reductive dehalogenase-homologous genes in deep subseafloor sedimentary metagenomes.</title>
        <authorList>
            <person name="Kawai M."/>
            <person name="Futagami T."/>
            <person name="Toyoda A."/>
            <person name="Takaki Y."/>
            <person name="Nishi S."/>
            <person name="Hori S."/>
            <person name="Arai W."/>
            <person name="Tsubouchi T."/>
            <person name="Morono Y."/>
            <person name="Uchiyama I."/>
            <person name="Ito T."/>
            <person name="Fujiyama A."/>
            <person name="Inagaki F."/>
            <person name="Takami H."/>
        </authorList>
    </citation>
    <scope>NUCLEOTIDE SEQUENCE</scope>
    <source>
        <strain evidence="1">Expedition CK06-06</strain>
    </source>
</reference>